<keyword evidence="2" id="KW-1185">Reference proteome</keyword>
<dbReference type="AlphaFoldDB" id="A0A5D2NXF8"/>
<protein>
    <submittedName>
        <fullName evidence="1">Uncharacterized protein</fullName>
    </submittedName>
</protein>
<dbReference type="EMBL" id="CM017619">
    <property type="protein sequence ID" value="TYI07765.1"/>
    <property type="molecule type" value="Genomic_DNA"/>
</dbReference>
<gene>
    <name evidence="1" type="ORF">ES332_A10G248000v1</name>
</gene>
<dbReference type="Proteomes" id="UP000322667">
    <property type="component" value="Chromosome A10"/>
</dbReference>
<name>A0A5D2NXF8_GOSTO</name>
<sequence>MTRSQGNSGYKSVAVTEGRCREQLADSQGQVGRRLNLGARVS</sequence>
<proteinExistence type="predicted"/>
<evidence type="ECO:0000313" key="1">
    <source>
        <dbReference type="EMBL" id="TYI07765.1"/>
    </source>
</evidence>
<reference evidence="1 2" key="1">
    <citation type="submission" date="2019-07" db="EMBL/GenBank/DDBJ databases">
        <title>WGS assembly of Gossypium tomentosum.</title>
        <authorList>
            <person name="Chen Z.J."/>
            <person name="Sreedasyam A."/>
            <person name="Ando A."/>
            <person name="Song Q."/>
            <person name="De L."/>
            <person name="Hulse-Kemp A."/>
            <person name="Ding M."/>
            <person name="Ye W."/>
            <person name="Kirkbride R."/>
            <person name="Jenkins J."/>
            <person name="Plott C."/>
            <person name="Lovell J."/>
            <person name="Lin Y.-M."/>
            <person name="Vaughn R."/>
            <person name="Liu B."/>
            <person name="Li W."/>
            <person name="Simpson S."/>
            <person name="Scheffler B."/>
            <person name="Saski C."/>
            <person name="Grover C."/>
            <person name="Hu G."/>
            <person name="Conover J."/>
            <person name="Carlson J."/>
            <person name="Shu S."/>
            <person name="Boston L."/>
            <person name="Williams M."/>
            <person name="Peterson D."/>
            <person name="Mcgee K."/>
            <person name="Jones D."/>
            <person name="Wendel J."/>
            <person name="Stelly D."/>
            <person name="Grimwood J."/>
            <person name="Schmutz J."/>
        </authorList>
    </citation>
    <scope>NUCLEOTIDE SEQUENCE [LARGE SCALE GENOMIC DNA]</scope>
    <source>
        <strain evidence="1">7179.01</strain>
    </source>
</reference>
<accession>A0A5D2NXF8</accession>
<evidence type="ECO:0000313" key="2">
    <source>
        <dbReference type="Proteomes" id="UP000322667"/>
    </source>
</evidence>
<organism evidence="1 2">
    <name type="scientific">Gossypium tomentosum</name>
    <name type="common">Hawaiian cotton</name>
    <name type="synonym">Gossypium sandvicense</name>
    <dbReference type="NCBI Taxonomy" id="34277"/>
    <lineage>
        <taxon>Eukaryota</taxon>
        <taxon>Viridiplantae</taxon>
        <taxon>Streptophyta</taxon>
        <taxon>Embryophyta</taxon>
        <taxon>Tracheophyta</taxon>
        <taxon>Spermatophyta</taxon>
        <taxon>Magnoliopsida</taxon>
        <taxon>eudicotyledons</taxon>
        <taxon>Gunneridae</taxon>
        <taxon>Pentapetalae</taxon>
        <taxon>rosids</taxon>
        <taxon>malvids</taxon>
        <taxon>Malvales</taxon>
        <taxon>Malvaceae</taxon>
        <taxon>Malvoideae</taxon>
        <taxon>Gossypium</taxon>
    </lineage>
</organism>